<evidence type="ECO:0000313" key="2">
    <source>
        <dbReference type="EMBL" id="TKJ03658.1"/>
    </source>
</evidence>
<keyword evidence="1" id="KW-0472">Membrane</keyword>
<keyword evidence="2" id="KW-0645">Protease</keyword>
<reference evidence="2 3" key="1">
    <citation type="journal article" date="2019" name="Environ. Microbiol.">
        <title>An active ?-lactamase is a part of an orchestrated cell wall stress resistance network of Bacillus subtilis and related rhizosphere species.</title>
        <authorList>
            <person name="Bucher T."/>
            <person name="Keren-Paz A."/>
            <person name="Hausser J."/>
            <person name="Olender T."/>
            <person name="Cytryn E."/>
            <person name="Kolodkin-Gal I."/>
        </authorList>
    </citation>
    <scope>NUCLEOTIDE SEQUENCE [LARGE SCALE GENOMIC DNA]</scope>
    <source>
        <strain evidence="2 3">I32</strain>
    </source>
</reference>
<evidence type="ECO:0000256" key="1">
    <source>
        <dbReference type="SAM" id="Phobius"/>
    </source>
</evidence>
<dbReference type="EMBL" id="SZOH01000813">
    <property type="protein sequence ID" value="TKJ03658.1"/>
    <property type="molecule type" value="Genomic_DNA"/>
</dbReference>
<feature type="non-terminal residue" evidence="2">
    <location>
        <position position="49"/>
    </location>
</feature>
<feature type="transmembrane region" description="Helical" evidence="1">
    <location>
        <begin position="6"/>
        <end position="24"/>
    </location>
</feature>
<name>A0A9X9F6I4_BACCE</name>
<evidence type="ECO:0000313" key="3">
    <source>
        <dbReference type="Proteomes" id="UP000308444"/>
    </source>
</evidence>
<keyword evidence="1" id="KW-0812">Transmembrane</keyword>
<comment type="caution">
    <text evidence="2">The sequence shown here is derived from an EMBL/GenBank/DDBJ whole genome shotgun (WGS) entry which is preliminary data.</text>
</comment>
<keyword evidence="2" id="KW-0378">Hydrolase</keyword>
<gene>
    <name evidence="2" type="ORF">FC695_13525</name>
</gene>
<dbReference type="AlphaFoldDB" id="A0A9X9F6I4"/>
<proteinExistence type="predicted"/>
<dbReference type="GO" id="GO:0004180">
    <property type="term" value="F:carboxypeptidase activity"/>
    <property type="evidence" value="ECO:0007669"/>
    <property type="project" value="UniProtKB-KW"/>
</dbReference>
<organism evidence="2 3">
    <name type="scientific">Bacillus cereus</name>
    <dbReference type="NCBI Taxonomy" id="1396"/>
    <lineage>
        <taxon>Bacteria</taxon>
        <taxon>Bacillati</taxon>
        <taxon>Bacillota</taxon>
        <taxon>Bacilli</taxon>
        <taxon>Bacillales</taxon>
        <taxon>Bacillaceae</taxon>
        <taxon>Bacillus</taxon>
        <taxon>Bacillus cereus group</taxon>
    </lineage>
</organism>
<keyword evidence="1" id="KW-1133">Transmembrane helix</keyword>
<dbReference type="Proteomes" id="UP000308444">
    <property type="component" value="Unassembled WGS sequence"/>
</dbReference>
<protein>
    <submittedName>
        <fullName evidence="2">D-alanyl-D-alanine carboxypeptidase family protein</fullName>
    </submittedName>
</protein>
<accession>A0A9X9F6I4</accession>
<sequence length="49" mass="5449">MKKRWALLGIVAAIIIIGVAGINYKMYKDKQAREVSVNSIFPKAKETIA</sequence>
<keyword evidence="2" id="KW-0121">Carboxypeptidase</keyword>